<evidence type="ECO:0000313" key="3">
    <source>
        <dbReference type="EMBL" id="VDN27187.1"/>
    </source>
</evidence>
<dbReference type="PROSITE" id="PS50235">
    <property type="entry name" value="USP_3"/>
    <property type="match status" value="1"/>
</dbReference>
<name>A0A3P7MW92_DIBLA</name>
<evidence type="ECO:0000256" key="1">
    <source>
        <dbReference type="SAM" id="MobiDB-lite"/>
    </source>
</evidence>
<feature type="non-terminal residue" evidence="3">
    <location>
        <position position="149"/>
    </location>
</feature>
<dbReference type="GO" id="GO:0004843">
    <property type="term" value="F:cysteine-type deubiquitinase activity"/>
    <property type="evidence" value="ECO:0007669"/>
    <property type="project" value="InterPro"/>
</dbReference>
<dbReference type="EMBL" id="UYRU01076661">
    <property type="protein sequence ID" value="VDN27187.1"/>
    <property type="molecule type" value="Genomic_DNA"/>
</dbReference>
<dbReference type="InterPro" id="IPR018200">
    <property type="entry name" value="USP_CS"/>
</dbReference>
<dbReference type="InterPro" id="IPR038765">
    <property type="entry name" value="Papain-like_cys_pep_sf"/>
</dbReference>
<dbReference type="GO" id="GO:0016579">
    <property type="term" value="P:protein deubiquitination"/>
    <property type="evidence" value="ECO:0007669"/>
    <property type="project" value="InterPro"/>
</dbReference>
<accession>A0A3P7MW92</accession>
<evidence type="ECO:0000259" key="2">
    <source>
        <dbReference type="PROSITE" id="PS50235"/>
    </source>
</evidence>
<dbReference type="SUPFAM" id="SSF54001">
    <property type="entry name" value="Cysteine proteinases"/>
    <property type="match status" value="1"/>
</dbReference>
<feature type="compositionally biased region" description="Basic and acidic residues" evidence="1">
    <location>
        <begin position="140"/>
        <end position="149"/>
    </location>
</feature>
<dbReference type="InterPro" id="IPR028889">
    <property type="entry name" value="USP"/>
</dbReference>
<reference evidence="3 4" key="1">
    <citation type="submission" date="2018-11" db="EMBL/GenBank/DDBJ databases">
        <authorList>
            <consortium name="Pathogen Informatics"/>
        </authorList>
    </citation>
    <scope>NUCLEOTIDE SEQUENCE [LARGE SCALE GENOMIC DNA]</scope>
</reference>
<proteinExistence type="predicted"/>
<dbReference type="Proteomes" id="UP000281553">
    <property type="component" value="Unassembled WGS sequence"/>
</dbReference>
<dbReference type="OrthoDB" id="361536at2759"/>
<gene>
    <name evidence="3" type="ORF">DILT_LOCUS14956</name>
</gene>
<sequence>MVTDPLLAQHLAHFGINTRLMEKTDKTMTELEIAANERLGEWLTLQESDKTLQPLYGPGLTGIVNLGNTCYINSALQVLFAIPQFRWCYANAWQQITEEAMQNMAQLPVDNFSLQFAKIGNSLCSGAYSWPPPPTPSEESEPKRLPQNP</sequence>
<dbReference type="AlphaFoldDB" id="A0A3P7MW92"/>
<dbReference type="Gene3D" id="3.90.70.10">
    <property type="entry name" value="Cysteine proteinases"/>
    <property type="match status" value="1"/>
</dbReference>
<evidence type="ECO:0000313" key="4">
    <source>
        <dbReference type="Proteomes" id="UP000281553"/>
    </source>
</evidence>
<dbReference type="PROSITE" id="PS00972">
    <property type="entry name" value="USP_1"/>
    <property type="match status" value="1"/>
</dbReference>
<dbReference type="Pfam" id="PF00443">
    <property type="entry name" value="UCH"/>
    <property type="match status" value="1"/>
</dbReference>
<feature type="region of interest" description="Disordered" evidence="1">
    <location>
        <begin position="129"/>
        <end position="149"/>
    </location>
</feature>
<feature type="domain" description="USP" evidence="2">
    <location>
        <begin position="61"/>
        <end position="149"/>
    </location>
</feature>
<organism evidence="3 4">
    <name type="scientific">Dibothriocephalus latus</name>
    <name type="common">Fish tapeworm</name>
    <name type="synonym">Diphyllobothrium latum</name>
    <dbReference type="NCBI Taxonomy" id="60516"/>
    <lineage>
        <taxon>Eukaryota</taxon>
        <taxon>Metazoa</taxon>
        <taxon>Spiralia</taxon>
        <taxon>Lophotrochozoa</taxon>
        <taxon>Platyhelminthes</taxon>
        <taxon>Cestoda</taxon>
        <taxon>Eucestoda</taxon>
        <taxon>Diphyllobothriidea</taxon>
        <taxon>Diphyllobothriidae</taxon>
        <taxon>Dibothriocephalus</taxon>
    </lineage>
</organism>
<keyword evidence="4" id="KW-1185">Reference proteome</keyword>
<dbReference type="InterPro" id="IPR001394">
    <property type="entry name" value="Peptidase_C19_UCH"/>
</dbReference>
<protein>
    <recommendedName>
        <fullName evidence="2">USP domain-containing protein</fullName>
    </recommendedName>
</protein>